<feature type="region of interest" description="Disordered" evidence="1">
    <location>
        <begin position="45"/>
        <end position="84"/>
    </location>
</feature>
<organism evidence="2 3">
    <name type="scientific">Hibiscus sabdariffa</name>
    <name type="common">roselle</name>
    <dbReference type="NCBI Taxonomy" id="183260"/>
    <lineage>
        <taxon>Eukaryota</taxon>
        <taxon>Viridiplantae</taxon>
        <taxon>Streptophyta</taxon>
        <taxon>Embryophyta</taxon>
        <taxon>Tracheophyta</taxon>
        <taxon>Spermatophyta</taxon>
        <taxon>Magnoliopsida</taxon>
        <taxon>eudicotyledons</taxon>
        <taxon>Gunneridae</taxon>
        <taxon>Pentapetalae</taxon>
        <taxon>rosids</taxon>
        <taxon>malvids</taxon>
        <taxon>Malvales</taxon>
        <taxon>Malvaceae</taxon>
        <taxon>Malvoideae</taxon>
        <taxon>Hibiscus</taxon>
    </lineage>
</organism>
<reference evidence="2 3" key="1">
    <citation type="journal article" date="2024" name="G3 (Bethesda)">
        <title>Genome assembly of Hibiscus sabdariffa L. provides insights into metabolisms of medicinal natural products.</title>
        <authorList>
            <person name="Kim T."/>
        </authorList>
    </citation>
    <scope>NUCLEOTIDE SEQUENCE [LARGE SCALE GENOMIC DNA]</scope>
    <source>
        <strain evidence="2">TK-2024</strain>
        <tissue evidence="2">Old leaves</tissue>
    </source>
</reference>
<feature type="non-terminal residue" evidence="2">
    <location>
        <position position="84"/>
    </location>
</feature>
<keyword evidence="3" id="KW-1185">Reference proteome</keyword>
<feature type="compositionally biased region" description="Basic residues" evidence="1">
    <location>
        <begin position="59"/>
        <end position="68"/>
    </location>
</feature>
<gene>
    <name evidence="2" type="ORF">V6N11_013598</name>
</gene>
<evidence type="ECO:0000313" key="2">
    <source>
        <dbReference type="EMBL" id="KAK8478961.1"/>
    </source>
</evidence>
<comment type="caution">
    <text evidence="2">The sequence shown here is derived from an EMBL/GenBank/DDBJ whole genome shotgun (WGS) entry which is preliminary data.</text>
</comment>
<name>A0ABR1ZEX2_9ROSI</name>
<protein>
    <submittedName>
        <fullName evidence="2">Uncharacterized protein</fullName>
    </submittedName>
</protein>
<dbReference type="EMBL" id="JBBPBN010001264">
    <property type="protein sequence ID" value="KAK8478961.1"/>
    <property type="molecule type" value="Genomic_DNA"/>
</dbReference>
<sequence>MSATRSERRKQLEYLRSFSRRTADHSPTVQPMAAAAPQVPYYGEGSAAQINNNDDRGKAARLQRKQSAKQKYGFIPDNFSTLDQ</sequence>
<evidence type="ECO:0000313" key="3">
    <source>
        <dbReference type="Proteomes" id="UP001396334"/>
    </source>
</evidence>
<evidence type="ECO:0000256" key="1">
    <source>
        <dbReference type="SAM" id="MobiDB-lite"/>
    </source>
</evidence>
<dbReference type="Proteomes" id="UP001396334">
    <property type="component" value="Unassembled WGS sequence"/>
</dbReference>
<proteinExistence type="predicted"/>
<accession>A0ABR1ZEX2</accession>